<dbReference type="InterPro" id="IPR029044">
    <property type="entry name" value="Nucleotide-diphossugar_trans"/>
</dbReference>
<dbReference type="EMBL" id="RJVI01000003">
    <property type="protein sequence ID" value="ROR29705.1"/>
    <property type="molecule type" value="Genomic_DNA"/>
</dbReference>
<dbReference type="PANTHER" id="PTHR43685:SF2">
    <property type="entry name" value="GLYCOSYLTRANSFERASE 2-LIKE DOMAIN-CONTAINING PROTEIN"/>
    <property type="match status" value="1"/>
</dbReference>
<dbReference type="PANTHER" id="PTHR43685">
    <property type="entry name" value="GLYCOSYLTRANSFERASE"/>
    <property type="match status" value="1"/>
</dbReference>
<accession>A0A3N1XST4</accession>
<reference evidence="2 3" key="1">
    <citation type="submission" date="2018-11" db="EMBL/GenBank/DDBJ databases">
        <title>Genomic Encyclopedia of Type Strains, Phase IV (KMG-IV): sequencing the most valuable type-strain genomes for metagenomic binning, comparative biology and taxonomic classification.</title>
        <authorList>
            <person name="Goeker M."/>
        </authorList>
    </citation>
    <scope>NUCLEOTIDE SEQUENCE [LARGE SCALE GENOMIC DNA]</scope>
    <source>
        <strain evidence="2 3">DSM 100275</strain>
    </source>
</reference>
<dbReference type="InterPro" id="IPR001173">
    <property type="entry name" value="Glyco_trans_2-like"/>
</dbReference>
<organism evidence="2 3">
    <name type="scientific">Inmirania thermothiophila</name>
    <dbReference type="NCBI Taxonomy" id="1750597"/>
    <lineage>
        <taxon>Bacteria</taxon>
        <taxon>Pseudomonadati</taxon>
        <taxon>Pseudomonadota</taxon>
        <taxon>Gammaproteobacteria</taxon>
        <taxon>Chromatiales</taxon>
        <taxon>Ectothiorhodospiraceae</taxon>
        <taxon>Inmirania</taxon>
    </lineage>
</organism>
<protein>
    <submittedName>
        <fullName evidence="2">GT2 family glycosyltransferase</fullName>
    </submittedName>
</protein>
<gene>
    <name evidence="2" type="ORF">EDC57_2377</name>
</gene>
<comment type="caution">
    <text evidence="2">The sequence shown here is derived from an EMBL/GenBank/DDBJ whole genome shotgun (WGS) entry which is preliminary data.</text>
</comment>
<dbReference type="RefSeq" id="WP_123402102.1">
    <property type="nucleotide sequence ID" value="NZ_RJVI01000003.1"/>
</dbReference>
<evidence type="ECO:0000313" key="2">
    <source>
        <dbReference type="EMBL" id="ROR29705.1"/>
    </source>
</evidence>
<dbReference type="InterPro" id="IPR050834">
    <property type="entry name" value="Glycosyltransf_2"/>
</dbReference>
<evidence type="ECO:0000313" key="3">
    <source>
        <dbReference type="Proteomes" id="UP000276634"/>
    </source>
</evidence>
<keyword evidence="2" id="KW-0808">Transferase</keyword>
<sequence>MNATCSPLITLGVPAYDRWETLERLLNSLLAQRTDIPYEIVVGDDAHPANLHARVRATYPQVRSFRNHENRGPGHTRNRILEHARAPYVAFFDADCVVPPNWIEQVRPHLAPDLLLSGRVVRPDGTREWGPRRRTWIGVSIPCPVRWANVASSNNMVVPRDLAFRVGGFNEALGIYFEDSLFSLRCCMAGARVRYLETAFVVHHHHSARNPGRARRQAANTLWSMYHVHRHHPLRRLGSLTLLVALYGTRSLAARLRGEREAAAAWLAGITEALGWIRSRRPWREDWLHHPPC</sequence>
<evidence type="ECO:0000259" key="1">
    <source>
        <dbReference type="Pfam" id="PF00535"/>
    </source>
</evidence>
<proteinExistence type="predicted"/>
<dbReference type="Gene3D" id="3.90.550.10">
    <property type="entry name" value="Spore Coat Polysaccharide Biosynthesis Protein SpsA, Chain A"/>
    <property type="match status" value="1"/>
</dbReference>
<dbReference type="GO" id="GO:0016740">
    <property type="term" value="F:transferase activity"/>
    <property type="evidence" value="ECO:0007669"/>
    <property type="project" value="UniProtKB-KW"/>
</dbReference>
<dbReference type="Pfam" id="PF00535">
    <property type="entry name" value="Glycos_transf_2"/>
    <property type="match status" value="1"/>
</dbReference>
<dbReference type="OrthoDB" id="653189at2"/>
<dbReference type="AlphaFoldDB" id="A0A3N1XST4"/>
<feature type="domain" description="Glycosyltransferase 2-like" evidence="1">
    <location>
        <begin position="12"/>
        <end position="141"/>
    </location>
</feature>
<dbReference type="SUPFAM" id="SSF53448">
    <property type="entry name" value="Nucleotide-diphospho-sugar transferases"/>
    <property type="match status" value="1"/>
</dbReference>
<dbReference type="Proteomes" id="UP000276634">
    <property type="component" value="Unassembled WGS sequence"/>
</dbReference>
<name>A0A3N1XST4_9GAMM</name>
<keyword evidence="3" id="KW-1185">Reference proteome</keyword>